<dbReference type="InterPro" id="IPR017850">
    <property type="entry name" value="Alkaline_phosphatase_core_sf"/>
</dbReference>
<evidence type="ECO:0000259" key="8">
    <source>
        <dbReference type="Pfam" id="PF00884"/>
    </source>
</evidence>
<dbReference type="RefSeq" id="WP_189347717.1">
    <property type="nucleotide sequence ID" value="NZ_BMYT01000008.1"/>
</dbReference>
<evidence type="ECO:0000256" key="5">
    <source>
        <dbReference type="ARBA" id="ARBA00022989"/>
    </source>
</evidence>
<evidence type="ECO:0000256" key="2">
    <source>
        <dbReference type="ARBA" id="ARBA00022475"/>
    </source>
</evidence>
<evidence type="ECO:0000256" key="7">
    <source>
        <dbReference type="SAM" id="Phobius"/>
    </source>
</evidence>
<gene>
    <name evidence="9" type="ORF">GCM10011282_35070</name>
</gene>
<dbReference type="Proteomes" id="UP000620127">
    <property type="component" value="Unassembled WGS sequence"/>
</dbReference>
<feature type="transmembrane region" description="Helical" evidence="7">
    <location>
        <begin position="12"/>
        <end position="30"/>
    </location>
</feature>
<dbReference type="Pfam" id="PF00884">
    <property type="entry name" value="Sulfatase"/>
    <property type="match status" value="1"/>
</dbReference>
<keyword evidence="4 7" id="KW-0812">Transmembrane</keyword>
<feature type="transmembrane region" description="Helical" evidence="7">
    <location>
        <begin position="109"/>
        <end position="130"/>
    </location>
</feature>
<dbReference type="InterPro" id="IPR040423">
    <property type="entry name" value="PEA_transferase"/>
</dbReference>
<evidence type="ECO:0000313" key="10">
    <source>
        <dbReference type="Proteomes" id="UP000620127"/>
    </source>
</evidence>
<proteinExistence type="predicted"/>
<sequence length="608" mass="70599">MPKFLASSKVYLLFSYFLISCLPFLSYFLGKGVEHSMRLLSYELVAWLILWSVFKSPRWFHYLLIPAFLGIPIEIYLRIYFGQGISTHHLGIITETSPKEAIEFLGNKVWLLLLVIAITIAWWWSLLISARKTKELDWQHPSRWFCIATISCLFIAWSYGARVGVASASEKDVSQSQVSERKFWQLRSWEELQTYLDQQPALPNWLESAYDLESFSRSWPLGIWARLGDFYQERRYLTSLNEKSRQFRFHARQAAGNDFQQTIVVVIGESSRFDRWSLNGYERLTTPNLDQENNLVSFSDIITAVAATRLSVPIITTRKPATQSLKPGFTEKSFLSAYKEAGFKTFWISNQMSFGQFDTPTSVIAKEADVTQFLNLGGFTNNSSYDEVLLAPMQTALQDSAPNKLIVIHSLGNHWNYSHRYPQNFDKWKPSLFGIAKPAYTNLKNKEALNNSYDNSILYNDWILSRMIAQLKAIPHMTALWYISDHGQTLYDGSCNLAFHGHNTQYEFHIPAFVWYSDQYAAQHPNKIQHLKAHQHAKLSTENVFHSIVDMVDIRYPDEKLERSVFSPLWTYHTRYVDSYGWTHYDDAYLKGDCREVIDNKQPLKQEK</sequence>
<dbReference type="SUPFAM" id="SSF53649">
    <property type="entry name" value="Alkaline phosphatase-like"/>
    <property type="match status" value="1"/>
</dbReference>
<evidence type="ECO:0000256" key="4">
    <source>
        <dbReference type="ARBA" id="ARBA00022692"/>
    </source>
</evidence>
<evidence type="ECO:0000256" key="3">
    <source>
        <dbReference type="ARBA" id="ARBA00022679"/>
    </source>
</evidence>
<keyword evidence="10" id="KW-1185">Reference proteome</keyword>
<comment type="caution">
    <text evidence="9">The sequence shown here is derived from an EMBL/GenBank/DDBJ whole genome shotgun (WGS) entry which is preliminary data.</text>
</comment>
<keyword evidence="6 7" id="KW-0472">Membrane</keyword>
<evidence type="ECO:0000256" key="6">
    <source>
        <dbReference type="ARBA" id="ARBA00023136"/>
    </source>
</evidence>
<feature type="transmembrane region" description="Helical" evidence="7">
    <location>
        <begin position="142"/>
        <end position="160"/>
    </location>
</feature>
<name>A0ABQ2XPC2_9BURK</name>
<protein>
    <recommendedName>
        <fullName evidence="8">Sulfatase N-terminal domain-containing protein</fullName>
    </recommendedName>
</protein>
<evidence type="ECO:0000313" key="9">
    <source>
        <dbReference type="EMBL" id="GGX26042.1"/>
    </source>
</evidence>
<feature type="domain" description="Sulfatase N-terminal" evidence="8">
    <location>
        <begin position="261"/>
        <end position="553"/>
    </location>
</feature>
<dbReference type="PROSITE" id="PS51257">
    <property type="entry name" value="PROKAR_LIPOPROTEIN"/>
    <property type="match status" value="1"/>
</dbReference>
<dbReference type="InterPro" id="IPR000917">
    <property type="entry name" value="Sulfatase_N"/>
</dbReference>
<dbReference type="PANTHER" id="PTHR30443:SF2">
    <property type="entry name" value="PHOSPHOETHANOLAMINE TRANSFERASE EPTC"/>
    <property type="match status" value="1"/>
</dbReference>
<dbReference type="Gene3D" id="3.40.720.10">
    <property type="entry name" value="Alkaline Phosphatase, subunit A"/>
    <property type="match status" value="1"/>
</dbReference>
<dbReference type="PANTHER" id="PTHR30443">
    <property type="entry name" value="INNER MEMBRANE PROTEIN"/>
    <property type="match status" value="1"/>
</dbReference>
<reference evidence="10" key="1">
    <citation type="journal article" date="2019" name="Int. J. Syst. Evol. Microbiol.">
        <title>The Global Catalogue of Microorganisms (GCM) 10K type strain sequencing project: providing services to taxonomists for standard genome sequencing and annotation.</title>
        <authorList>
            <consortium name="The Broad Institute Genomics Platform"/>
            <consortium name="The Broad Institute Genome Sequencing Center for Infectious Disease"/>
            <person name="Wu L."/>
            <person name="Ma J."/>
        </authorList>
    </citation>
    <scope>NUCLEOTIDE SEQUENCE [LARGE SCALE GENOMIC DNA]</scope>
    <source>
        <strain evidence="10">KCTC 23916</strain>
    </source>
</reference>
<keyword evidence="3" id="KW-0808">Transferase</keyword>
<dbReference type="EMBL" id="BMYT01000008">
    <property type="protein sequence ID" value="GGX26042.1"/>
    <property type="molecule type" value="Genomic_DNA"/>
</dbReference>
<evidence type="ECO:0000256" key="1">
    <source>
        <dbReference type="ARBA" id="ARBA00004651"/>
    </source>
</evidence>
<organism evidence="9 10">
    <name type="scientific">Undibacterium macrobrachii</name>
    <dbReference type="NCBI Taxonomy" id="1119058"/>
    <lineage>
        <taxon>Bacteria</taxon>
        <taxon>Pseudomonadati</taxon>
        <taxon>Pseudomonadota</taxon>
        <taxon>Betaproteobacteria</taxon>
        <taxon>Burkholderiales</taxon>
        <taxon>Oxalobacteraceae</taxon>
        <taxon>Undibacterium</taxon>
    </lineage>
</organism>
<comment type="subcellular location">
    <subcellularLocation>
        <location evidence="1">Cell membrane</location>
        <topology evidence="1">Multi-pass membrane protein</topology>
    </subcellularLocation>
</comment>
<keyword evidence="2" id="KW-1003">Cell membrane</keyword>
<dbReference type="InterPro" id="IPR058130">
    <property type="entry name" value="PEA_transf_C"/>
</dbReference>
<keyword evidence="5 7" id="KW-1133">Transmembrane helix</keyword>
<accession>A0ABQ2XPC2</accession>
<dbReference type="CDD" id="cd16017">
    <property type="entry name" value="LptA"/>
    <property type="match status" value="1"/>
</dbReference>
<feature type="transmembrane region" description="Helical" evidence="7">
    <location>
        <begin position="61"/>
        <end position="81"/>
    </location>
</feature>